<feature type="domain" description="Nudix hydrolase" evidence="7">
    <location>
        <begin position="22"/>
        <end position="197"/>
    </location>
</feature>
<dbReference type="InterPro" id="IPR015797">
    <property type="entry name" value="NUDIX_hydrolase-like_dom_sf"/>
</dbReference>
<evidence type="ECO:0000256" key="1">
    <source>
        <dbReference type="ARBA" id="ARBA00001936"/>
    </source>
</evidence>
<keyword evidence="9" id="KW-1185">Reference proteome</keyword>
<evidence type="ECO:0000256" key="6">
    <source>
        <dbReference type="ARBA" id="ARBA00023211"/>
    </source>
</evidence>
<evidence type="ECO:0000256" key="3">
    <source>
        <dbReference type="ARBA" id="ARBA00022723"/>
    </source>
</evidence>
<name>A0A7W6K0A8_9HYPH</name>
<reference evidence="8 9" key="1">
    <citation type="submission" date="2020-08" db="EMBL/GenBank/DDBJ databases">
        <title>Genomic Encyclopedia of Type Strains, Phase IV (KMG-IV): sequencing the most valuable type-strain genomes for metagenomic binning, comparative biology and taxonomic classification.</title>
        <authorList>
            <person name="Goeker M."/>
        </authorList>
    </citation>
    <scope>NUCLEOTIDE SEQUENCE [LARGE SCALE GENOMIC DNA]</scope>
    <source>
        <strain evidence="8 9">DSM 26385</strain>
    </source>
</reference>
<dbReference type="PANTHER" id="PTHR12318">
    <property type="entry name" value="TESTOSTERONE-REGULATED PROTEIN RP2"/>
    <property type="match status" value="1"/>
</dbReference>
<keyword evidence="4" id="KW-0378">Hydrolase</keyword>
<comment type="caution">
    <text evidence="8">The sequence shown here is derived from an EMBL/GenBank/DDBJ whole genome shotgun (WGS) entry which is preliminary data.</text>
</comment>
<evidence type="ECO:0000313" key="8">
    <source>
        <dbReference type="EMBL" id="MBB4102825.1"/>
    </source>
</evidence>
<organism evidence="8 9">
    <name type="scientific">Allorhizobium borbori</name>
    <dbReference type="NCBI Taxonomy" id="485907"/>
    <lineage>
        <taxon>Bacteria</taxon>
        <taxon>Pseudomonadati</taxon>
        <taxon>Pseudomonadota</taxon>
        <taxon>Alphaproteobacteria</taxon>
        <taxon>Hyphomicrobiales</taxon>
        <taxon>Rhizobiaceae</taxon>
        <taxon>Rhizobium/Agrobacterium group</taxon>
        <taxon>Allorhizobium</taxon>
    </lineage>
</organism>
<proteinExistence type="predicted"/>
<evidence type="ECO:0000256" key="2">
    <source>
        <dbReference type="ARBA" id="ARBA00001946"/>
    </source>
</evidence>
<dbReference type="SUPFAM" id="SSF55811">
    <property type="entry name" value="Nudix"/>
    <property type="match status" value="1"/>
</dbReference>
<dbReference type="InterPro" id="IPR039121">
    <property type="entry name" value="NUDT19"/>
</dbReference>
<comment type="cofactor">
    <cofactor evidence="2">
        <name>Mg(2+)</name>
        <dbReference type="ChEBI" id="CHEBI:18420"/>
    </cofactor>
</comment>
<evidence type="ECO:0000313" key="9">
    <source>
        <dbReference type="Proteomes" id="UP000584824"/>
    </source>
</evidence>
<dbReference type="Proteomes" id="UP000584824">
    <property type="component" value="Unassembled WGS sequence"/>
</dbReference>
<dbReference type="EMBL" id="JACIDU010000004">
    <property type="protein sequence ID" value="MBB4102825.1"/>
    <property type="molecule type" value="Genomic_DNA"/>
</dbReference>
<keyword evidence="6" id="KW-0464">Manganese</keyword>
<accession>A0A7W6K0A8</accession>
<comment type="cofactor">
    <cofactor evidence="1">
        <name>Mn(2+)</name>
        <dbReference type="ChEBI" id="CHEBI:29035"/>
    </cofactor>
</comment>
<sequence length="226" mass="24956">MQGNNTIDTNEMDAGGRSAYLRPRDAAAIVLIDRSAERWRVLMGKRSSRHVFMPESYVFPGGRCDPGDHALPFSADLRPSVLEKLRIGPPARLSAARARAMALAALRELTEETGLVPAGAAPDLSCLRFAVRAITPPGRVRRYDTRFFVAFADEAAVDPAMARDSDELHDVRWLDIEGDPSLNIPKITRSVLTDVRTLLTTRPTLSVPDPVPFYRTLHGRALRSIL</sequence>
<dbReference type="Pfam" id="PF00293">
    <property type="entry name" value="NUDIX"/>
    <property type="match status" value="1"/>
</dbReference>
<evidence type="ECO:0000259" key="7">
    <source>
        <dbReference type="PROSITE" id="PS51462"/>
    </source>
</evidence>
<dbReference type="GO" id="GO:0016818">
    <property type="term" value="F:hydrolase activity, acting on acid anhydrides, in phosphorus-containing anhydrides"/>
    <property type="evidence" value="ECO:0007669"/>
    <property type="project" value="InterPro"/>
</dbReference>
<evidence type="ECO:0000256" key="4">
    <source>
        <dbReference type="ARBA" id="ARBA00022801"/>
    </source>
</evidence>
<dbReference type="CDD" id="cd18870">
    <property type="entry name" value="NUDIX_AcylCoAdiphos_Nudt19"/>
    <property type="match status" value="1"/>
</dbReference>
<keyword evidence="3" id="KW-0479">Metal-binding</keyword>
<dbReference type="GO" id="GO:0046872">
    <property type="term" value="F:metal ion binding"/>
    <property type="evidence" value="ECO:0007669"/>
    <property type="project" value="UniProtKB-KW"/>
</dbReference>
<dbReference type="InterPro" id="IPR000086">
    <property type="entry name" value="NUDIX_hydrolase_dom"/>
</dbReference>
<evidence type="ECO:0000256" key="5">
    <source>
        <dbReference type="ARBA" id="ARBA00022842"/>
    </source>
</evidence>
<dbReference type="Gene3D" id="3.90.79.10">
    <property type="entry name" value="Nucleoside Triphosphate Pyrophosphohydrolase"/>
    <property type="match status" value="2"/>
</dbReference>
<protein>
    <submittedName>
        <fullName evidence="8">8-oxo-dGTP pyrophosphatase MutT (NUDIX family)</fullName>
    </submittedName>
</protein>
<dbReference type="PROSITE" id="PS51462">
    <property type="entry name" value="NUDIX"/>
    <property type="match status" value="1"/>
</dbReference>
<gene>
    <name evidence="8" type="ORF">GGQ66_001368</name>
</gene>
<dbReference type="AlphaFoldDB" id="A0A7W6K0A8"/>
<dbReference type="PANTHER" id="PTHR12318:SF0">
    <property type="entry name" value="ACYL-COENZYME A DIPHOSPHATASE NUDT19"/>
    <property type="match status" value="1"/>
</dbReference>
<keyword evidence="5" id="KW-0460">Magnesium</keyword>